<evidence type="ECO:0000313" key="5">
    <source>
        <dbReference type="EMBL" id="VFT78869.1"/>
    </source>
</evidence>
<feature type="compositionally biased region" description="Basic and acidic residues" evidence="3">
    <location>
        <begin position="245"/>
        <end position="263"/>
    </location>
</feature>
<dbReference type="Gene3D" id="1.25.40.20">
    <property type="entry name" value="Ankyrin repeat-containing domain"/>
    <property type="match status" value="2"/>
</dbReference>
<dbReference type="InterPro" id="IPR002110">
    <property type="entry name" value="Ankyrin_rpt"/>
</dbReference>
<keyword evidence="1" id="KW-0677">Repeat</keyword>
<name>A0A485K5T9_9STRA</name>
<protein>
    <submittedName>
        <fullName evidence="5">Aste57867_1657 protein</fullName>
    </submittedName>
</protein>
<dbReference type="SUPFAM" id="SSF48403">
    <property type="entry name" value="Ankyrin repeat"/>
    <property type="match status" value="1"/>
</dbReference>
<evidence type="ECO:0000256" key="3">
    <source>
        <dbReference type="SAM" id="MobiDB-lite"/>
    </source>
</evidence>
<dbReference type="Proteomes" id="UP000332933">
    <property type="component" value="Unassembled WGS sequence"/>
</dbReference>
<evidence type="ECO:0000256" key="1">
    <source>
        <dbReference type="ARBA" id="ARBA00022737"/>
    </source>
</evidence>
<dbReference type="InterPro" id="IPR036770">
    <property type="entry name" value="Ankyrin_rpt-contain_sf"/>
</dbReference>
<dbReference type="OrthoDB" id="684045at2759"/>
<reference evidence="5 6" key="1">
    <citation type="submission" date="2019-03" db="EMBL/GenBank/DDBJ databases">
        <authorList>
            <person name="Gaulin E."/>
            <person name="Dumas B."/>
        </authorList>
    </citation>
    <scope>NUCLEOTIDE SEQUENCE [LARGE SCALE GENOMIC DNA]</scope>
    <source>
        <strain evidence="5">CBS 568.67</strain>
    </source>
</reference>
<accession>A0A485K5T9</accession>
<dbReference type="SMART" id="SM00248">
    <property type="entry name" value="ANK"/>
    <property type="match status" value="3"/>
</dbReference>
<dbReference type="EMBL" id="CAADRA010000144">
    <property type="protein sequence ID" value="VFT78869.1"/>
    <property type="molecule type" value="Genomic_DNA"/>
</dbReference>
<dbReference type="Pfam" id="PF13637">
    <property type="entry name" value="Ank_4"/>
    <property type="match status" value="1"/>
</dbReference>
<keyword evidence="6" id="KW-1185">Reference proteome</keyword>
<evidence type="ECO:0000256" key="2">
    <source>
        <dbReference type="ARBA" id="ARBA00023043"/>
    </source>
</evidence>
<dbReference type="AlphaFoldDB" id="A0A485K5T9"/>
<evidence type="ECO:0000313" key="4">
    <source>
        <dbReference type="EMBL" id="KAF0718488.1"/>
    </source>
</evidence>
<dbReference type="PANTHER" id="PTHR24173:SF74">
    <property type="entry name" value="ANKYRIN REPEAT DOMAIN-CONTAINING PROTEIN 16"/>
    <property type="match status" value="1"/>
</dbReference>
<proteinExistence type="predicted"/>
<keyword evidence="2" id="KW-0040">ANK repeat</keyword>
<dbReference type="EMBL" id="VJMH01000144">
    <property type="protein sequence ID" value="KAF0718488.1"/>
    <property type="molecule type" value="Genomic_DNA"/>
</dbReference>
<feature type="region of interest" description="Disordered" evidence="3">
    <location>
        <begin position="229"/>
        <end position="299"/>
    </location>
</feature>
<sequence>MSPPVRSLSYAAKSGDLALVRILIEEHGHNFHEHDAFNATPFQHACLHGHPQIAQYLLSLYARDTIDIPPVELEVCKRGCTNPELRKYLKGEQTIDEAVLNDNETKRANELTIWDAAKEGHMGRLRDLAKWGYLRNGPKHMVVRDDDDHTALYYACTHNHPTAVAMLVAEFKAVLTSPEFDAEVQVCSATATSSAVRGLLDGSLTLQEIVAPKNAKKKPANVAATPVESTLASTGHETPTWHRQVHNDRDGHDRVDIRLDPKQVPRRGVGRQSRCVARDRPPGARQQPATSPAVAQARAPTHTIQHLGSKTSFGYSLRPTHELWGWGVVARRTFQGTVTLEWNGWPSYALMTSTLAILLQEVVGYDVTFFETGDGDAASQRMSSERKGTITPTHINAEIWAAQKFQVLQVYANETSYVNNGARGTERLLTCGHDRPR</sequence>
<dbReference type="PANTHER" id="PTHR24173">
    <property type="entry name" value="ANKYRIN REPEAT CONTAINING"/>
    <property type="match status" value="1"/>
</dbReference>
<evidence type="ECO:0000313" key="6">
    <source>
        <dbReference type="Proteomes" id="UP000332933"/>
    </source>
</evidence>
<gene>
    <name evidence="5" type="primary">Aste57867_1657</name>
    <name evidence="4" type="ORF">As57867_001655</name>
    <name evidence="5" type="ORF">ASTE57867_1657</name>
</gene>
<reference evidence="4" key="2">
    <citation type="submission" date="2019-06" db="EMBL/GenBank/DDBJ databases">
        <title>Genomics analysis of Aphanomyces spp. identifies a new class of oomycete effector associated with host adaptation.</title>
        <authorList>
            <person name="Gaulin E."/>
        </authorList>
    </citation>
    <scope>NUCLEOTIDE SEQUENCE</scope>
    <source>
        <strain evidence="4">CBS 578.67</strain>
    </source>
</reference>
<organism evidence="5 6">
    <name type="scientific">Aphanomyces stellatus</name>
    <dbReference type="NCBI Taxonomy" id="120398"/>
    <lineage>
        <taxon>Eukaryota</taxon>
        <taxon>Sar</taxon>
        <taxon>Stramenopiles</taxon>
        <taxon>Oomycota</taxon>
        <taxon>Saprolegniomycetes</taxon>
        <taxon>Saprolegniales</taxon>
        <taxon>Verrucalvaceae</taxon>
        <taxon>Aphanomyces</taxon>
    </lineage>
</organism>